<reference evidence="2 3" key="2">
    <citation type="submission" date="2019-01" db="EMBL/GenBank/DDBJ databases">
        <title>Tautonia sociabilis, a novel thermotolerant planctomycete of Isosphaeraceae family, isolated from a 4000 m deep subterranean habitat.</title>
        <authorList>
            <person name="Kovaleva O.L."/>
            <person name="Elcheninov A.G."/>
            <person name="Van Heerden E."/>
            <person name="Toshchakov S.V."/>
            <person name="Novikov A."/>
            <person name="Bonch-Osmolovskaya E.A."/>
            <person name="Kublanov I.V."/>
        </authorList>
    </citation>
    <scope>NUCLEOTIDE SEQUENCE [LARGE SCALE GENOMIC DNA]</scope>
    <source>
        <strain evidence="2 3">GM2012</strain>
    </source>
</reference>
<organism evidence="2 3">
    <name type="scientific">Tautonia sociabilis</name>
    <dbReference type="NCBI Taxonomy" id="2080755"/>
    <lineage>
        <taxon>Bacteria</taxon>
        <taxon>Pseudomonadati</taxon>
        <taxon>Planctomycetota</taxon>
        <taxon>Planctomycetia</taxon>
        <taxon>Isosphaerales</taxon>
        <taxon>Isosphaeraceae</taxon>
        <taxon>Tautonia</taxon>
    </lineage>
</organism>
<name>A0A432MFQ8_9BACT</name>
<dbReference type="EMBL" id="RYZH01000042">
    <property type="protein sequence ID" value="RUL85057.1"/>
    <property type="molecule type" value="Genomic_DNA"/>
</dbReference>
<feature type="transmembrane region" description="Helical" evidence="1">
    <location>
        <begin position="42"/>
        <end position="63"/>
    </location>
</feature>
<reference evidence="2 3" key="1">
    <citation type="submission" date="2018-12" db="EMBL/GenBank/DDBJ databases">
        <authorList>
            <person name="Toschakov S.V."/>
        </authorList>
    </citation>
    <scope>NUCLEOTIDE SEQUENCE [LARGE SCALE GENOMIC DNA]</scope>
    <source>
        <strain evidence="2 3">GM2012</strain>
    </source>
</reference>
<proteinExistence type="predicted"/>
<dbReference type="Proteomes" id="UP000280296">
    <property type="component" value="Unassembled WGS sequence"/>
</dbReference>
<keyword evidence="1" id="KW-0812">Transmembrane</keyword>
<feature type="transmembrane region" description="Helical" evidence="1">
    <location>
        <begin position="128"/>
        <end position="149"/>
    </location>
</feature>
<evidence type="ECO:0000313" key="2">
    <source>
        <dbReference type="EMBL" id="RUL85057.1"/>
    </source>
</evidence>
<evidence type="ECO:0000256" key="1">
    <source>
        <dbReference type="SAM" id="Phobius"/>
    </source>
</evidence>
<protein>
    <submittedName>
        <fullName evidence="2">Uncharacterized protein</fullName>
    </submittedName>
</protein>
<dbReference type="RefSeq" id="WP_126727067.1">
    <property type="nucleotide sequence ID" value="NZ_RYZH01000042.1"/>
</dbReference>
<sequence>MMMVEPPVPLEADPEFRAVASARGLPSVVDPGAYRRVLVNPFLGLLGAGAWVAAARAVLVVGVEGMARPLLLVWLLVGAILLPRLFQFHCLDCGRTGRLARWRRHVCPKIARRIVEGRPLRIRWPGPIAQLVVWGYVLAVVLVLVRIGVPTSR</sequence>
<gene>
    <name evidence="2" type="ORF">TsocGM_19140</name>
</gene>
<evidence type="ECO:0000313" key="3">
    <source>
        <dbReference type="Proteomes" id="UP000280296"/>
    </source>
</evidence>
<keyword evidence="1" id="KW-0472">Membrane</keyword>
<comment type="caution">
    <text evidence="2">The sequence shown here is derived from an EMBL/GenBank/DDBJ whole genome shotgun (WGS) entry which is preliminary data.</text>
</comment>
<accession>A0A432MFQ8</accession>
<dbReference type="AlphaFoldDB" id="A0A432MFQ8"/>
<keyword evidence="1" id="KW-1133">Transmembrane helix</keyword>
<keyword evidence="3" id="KW-1185">Reference proteome</keyword>
<feature type="transmembrane region" description="Helical" evidence="1">
    <location>
        <begin position="70"/>
        <end position="86"/>
    </location>
</feature>